<feature type="transmembrane region" description="Helical" evidence="1">
    <location>
        <begin position="78"/>
        <end position="102"/>
    </location>
</feature>
<evidence type="ECO:0000256" key="1">
    <source>
        <dbReference type="SAM" id="Phobius"/>
    </source>
</evidence>
<evidence type="ECO:0000313" key="3">
    <source>
        <dbReference type="Proteomes" id="UP001054811"/>
    </source>
</evidence>
<keyword evidence="1" id="KW-0472">Membrane</keyword>
<dbReference type="EMBL" id="CP091139">
    <property type="protein sequence ID" value="UUT35296.1"/>
    <property type="molecule type" value="Genomic_DNA"/>
</dbReference>
<sequence length="116" mass="12424">MNLLVTPVLVVLIGLFVRSRLIATLLYLVIEAILFTFQTLAVLLGWMAGEGGFGGATEQGAFGPAPTGFPLKFDEGEFWAYGLVNLGIMTIGVAIVVLIVTLRNRSRAKKNAVTVN</sequence>
<dbReference type="RefSeq" id="WP_259611872.1">
    <property type="nucleotide sequence ID" value="NZ_CP091139.2"/>
</dbReference>
<accession>A0ABY5NJK0</accession>
<name>A0ABY5NJK0_9MICO</name>
<gene>
    <name evidence="2" type="ORF">L2X98_34575</name>
</gene>
<proteinExistence type="predicted"/>
<protein>
    <submittedName>
        <fullName evidence="2">Uncharacterized protein</fullName>
    </submittedName>
</protein>
<keyword evidence="3" id="KW-1185">Reference proteome</keyword>
<feature type="transmembrane region" description="Helical" evidence="1">
    <location>
        <begin position="25"/>
        <end position="48"/>
    </location>
</feature>
<reference evidence="2" key="1">
    <citation type="submission" date="2022-01" db="EMBL/GenBank/DDBJ databases">
        <title>Microbacterium eymi and Microbacterium rhizovicinus sp. nov., isolated from the rhizospheric soil of Elymus tsukushiensis, a plant native to the Dokdo Islands, Republic of Korea.</title>
        <authorList>
            <person name="Hwang Y.J."/>
        </authorList>
    </citation>
    <scope>NUCLEOTIDE SEQUENCE</scope>
    <source>
        <strain evidence="2">KUDC0405</strain>
    </source>
</reference>
<keyword evidence="1" id="KW-0812">Transmembrane</keyword>
<evidence type="ECO:0000313" key="2">
    <source>
        <dbReference type="EMBL" id="UUT35296.1"/>
    </source>
</evidence>
<dbReference type="Proteomes" id="UP001054811">
    <property type="component" value="Chromosome"/>
</dbReference>
<organism evidence="2 3">
    <name type="scientific">Microbacterium elymi</name>
    <dbReference type="NCBI Taxonomy" id="2909587"/>
    <lineage>
        <taxon>Bacteria</taxon>
        <taxon>Bacillati</taxon>
        <taxon>Actinomycetota</taxon>
        <taxon>Actinomycetes</taxon>
        <taxon>Micrococcales</taxon>
        <taxon>Microbacteriaceae</taxon>
        <taxon>Microbacterium</taxon>
    </lineage>
</organism>
<keyword evidence="1" id="KW-1133">Transmembrane helix</keyword>